<dbReference type="AlphaFoldDB" id="A0ABD1XSE0"/>
<feature type="compositionally biased region" description="Basic and acidic residues" evidence="1">
    <location>
        <begin position="735"/>
        <end position="748"/>
    </location>
</feature>
<feature type="region of interest" description="Disordered" evidence="1">
    <location>
        <begin position="178"/>
        <end position="246"/>
    </location>
</feature>
<comment type="caution">
    <text evidence="2">The sequence shown here is derived from an EMBL/GenBank/DDBJ whole genome shotgun (WGS) entry which is preliminary data.</text>
</comment>
<dbReference type="Proteomes" id="UP001605036">
    <property type="component" value="Unassembled WGS sequence"/>
</dbReference>
<proteinExistence type="predicted"/>
<feature type="region of interest" description="Disordered" evidence="1">
    <location>
        <begin position="561"/>
        <end position="590"/>
    </location>
</feature>
<feature type="region of interest" description="Disordered" evidence="1">
    <location>
        <begin position="1"/>
        <end position="24"/>
    </location>
</feature>
<organism evidence="2 3">
    <name type="scientific">Riccia fluitans</name>
    <dbReference type="NCBI Taxonomy" id="41844"/>
    <lineage>
        <taxon>Eukaryota</taxon>
        <taxon>Viridiplantae</taxon>
        <taxon>Streptophyta</taxon>
        <taxon>Embryophyta</taxon>
        <taxon>Marchantiophyta</taxon>
        <taxon>Marchantiopsida</taxon>
        <taxon>Marchantiidae</taxon>
        <taxon>Marchantiales</taxon>
        <taxon>Ricciaceae</taxon>
        <taxon>Riccia</taxon>
    </lineage>
</organism>
<sequence length="777" mass="85767">MKSNAGEEACGPSPRTLPPPVSKLRRERALSEIFEQLANRKNVVLPVEDSPIETEHVSNSAQGGVTSESQNRKDDVAVGTSAHKKRTTNEVRISSITNVVTAAANARNEVRHGQNPAAHEGLNLDFPSCEEDEAVETSAWARCWRERKKNGGESCTIISKINADQSLIIELNPEFELRGNNGQEQTEVEKKLSDPSFAPESTEDETSPSERENSEALPHVPERVERDVSQYRSYSPSISEGSSDFVSQNHTERDCLASASSSDSDYHVLSSVVIKPIQELWRELREEMLLQGTESLSSPRRESEACGKHVTGVGPRDASQAGGVRRERRLRGSRVNPVTGQTSRSKLRRAYASHVRPGAGKTSRSKRLGRKRRHEEFQAGSADASGLRFNNNEEASWVASKEAGEGLPLVSSSAVNTSPVVAEHMREKEREVGEARTLWNPTNLAEVHVSAVHVQKPSTDEGKVAYALGQCGDLDKHLYESSRVNETPLSTIVGEGNFAGFDLNKLARKSTSEPAERKVRFIDLNETPPVDDSADLVRVTRGGRGERELEAERCLGVQIDSTGQTSRSVRRKSLEMQETSSHEKKSVERNRMGSLADCEKVFDVDIVKDSVRGGSAVSWGNAKIENSISANLKTNGVSVKKKLKAEAREPRQSSIRRDVVSTASLVAKTSETQAVRKDTILETRKGSISSSESEKNSQIDKQFDCAEEDSKSSFSDDSDELHMSVLFMRRRQIRKSREPEGRKSDEIRSKKKNPTKSSIHPSPSYGDVYWYANTSSS</sequence>
<feature type="region of interest" description="Disordered" evidence="1">
    <location>
        <begin position="293"/>
        <end position="385"/>
    </location>
</feature>
<accession>A0ABD1XSE0</accession>
<feature type="region of interest" description="Disordered" evidence="1">
    <location>
        <begin position="49"/>
        <end position="89"/>
    </location>
</feature>
<feature type="compositionally biased region" description="Polar residues" evidence="1">
    <location>
        <begin position="230"/>
        <end position="246"/>
    </location>
</feature>
<keyword evidence="3" id="KW-1185">Reference proteome</keyword>
<feature type="compositionally biased region" description="Basic and acidic residues" evidence="1">
    <location>
        <begin position="208"/>
        <end position="229"/>
    </location>
</feature>
<feature type="region of interest" description="Disordered" evidence="1">
    <location>
        <begin position="684"/>
        <end position="777"/>
    </location>
</feature>
<feature type="compositionally biased region" description="Basic and acidic residues" evidence="1">
    <location>
        <begin position="692"/>
        <end position="711"/>
    </location>
</feature>
<feature type="compositionally biased region" description="Basic and acidic residues" evidence="1">
    <location>
        <begin position="572"/>
        <end position="590"/>
    </location>
</feature>
<reference evidence="2 3" key="1">
    <citation type="submission" date="2024-09" db="EMBL/GenBank/DDBJ databases">
        <title>Chromosome-scale assembly of Riccia fluitans.</title>
        <authorList>
            <person name="Paukszto L."/>
            <person name="Sawicki J."/>
            <person name="Karawczyk K."/>
            <person name="Piernik-Szablinska J."/>
            <person name="Szczecinska M."/>
            <person name="Mazdziarz M."/>
        </authorList>
    </citation>
    <scope>NUCLEOTIDE SEQUENCE [LARGE SCALE GENOMIC DNA]</scope>
    <source>
        <strain evidence="2">Rf_01</strain>
        <tissue evidence="2">Aerial parts of the thallus</tissue>
    </source>
</reference>
<evidence type="ECO:0000256" key="1">
    <source>
        <dbReference type="SAM" id="MobiDB-lite"/>
    </source>
</evidence>
<protein>
    <submittedName>
        <fullName evidence="2">Uncharacterized protein</fullName>
    </submittedName>
</protein>
<dbReference type="EMBL" id="JBHFFA010000007">
    <property type="protein sequence ID" value="KAL2611873.1"/>
    <property type="molecule type" value="Genomic_DNA"/>
</dbReference>
<gene>
    <name evidence="2" type="ORF">R1flu_023565</name>
</gene>
<name>A0ABD1XSE0_9MARC</name>
<feature type="compositionally biased region" description="Basic residues" evidence="1">
    <location>
        <begin position="363"/>
        <end position="373"/>
    </location>
</feature>
<evidence type="ECO:0000313" key="3">
    <source>
        <dbReference type="Proteomes" id="UP001605036"/>
    </source>
</evidence>
<evidence type="ECO:0000313" key="2">
    <source>
        <dbReference type="EMBL" id="KAL2611873.1"/>
    </source>
</evidence>
<feature type="compositionally biased region" description="Polar residues" evidence="1">
    <location>
        <begin position="57"/>
        <end position="69"/>
    </location>
</feature>